<gene>
    <name evidence="2" type="ORF">LS75_001220</name>
</gene>
<feature type="domain" description="DUF7814" evidence="1">
    <location>
        <begin position="1"/>
        <end position="50"/>
    </location>
</feature>
<dbReference type="Proteomes" id="UP000029925">
    <property type="component" value="Unassembled WGS sequence"/>
</dbReference>
<dbReference type="AlphaFoldDB" id="A0A4U8S1U3"/>
<keyword evidence="3" id="KW-1185">Reference proteome</keyword>
<proteinExistence type="predicted"/>
<dbReference type="Pfam" id="PF25120">
    <property type="entry name" value="DUF7814"/>
    <property type="match status" value="1"/>
</dbReference>
<reference evidence="2 3" key="1">
    <citation type="journal article" date="2014" name="Genome Announc.">
        <title>Draft genome sequences of eight enterohepatic helicobacter species isolated from both laboratory and wild rodents.</title>
        <authorList>
            <person name="Sheh A."/>
            <person name="Shen Z."/>
            <person name="Fox J.G."/>
        </authorList>
    </citation>
    <scope>NUCLEOTIDE SEQUENCE [LARGE SCALE GENOMIC DNA]</scope>
    <source>
        <strain evidence="2 3">MIT 98-6810</strain>
    </source>
</reference>
<evidence type="ECO:0000313" key="3">
    <source>
        <dbReference type="Proteomes" id="UP000029925"/>
    </source>
</evidence>
<name>A0A4U8S1U3_9HELI</name>
<accession>A0A4U8S1U3</accession>
<dbReference type="STRING" id="76936.BN2458_PEG0390"/>
<dbReference type="EMBL" id="JRPF02000001">
    <property type="protein sequence ID" value="TLD79587.1"/>
    <property type="molecule type" value="Genomic_DNA"/>
</dbReference>
<sequence>MLFLQLIEANLVHFNGGDERLKFLNFHKIPTFSTLNTLFFEVLSQKKTETMKILIIYLI</sequence>
<dbReference type="InterPro" id="IPR056716">
    <property type="entry name" value="DUF7814"/>
</dbReference>
<organism evidence="2 3">
    <name type="scientific">Helicobacter typhlonius</name>
    <dbReference type="NCBI Taxonomy" id="76936"/>
    <lineage>
        <taxon>Bacteria</taxon>
        <taxon>Pseudomonadati</taxon>
        <taxon>Campylobacterota</taxon>
        <taxon>Epsilonproteobacteria</taxon>
        <taxon>Campylobacterales</taxon>
        <taxon>Helicobacteraceae</taxon>
        <taxon>Helicobacter</taxon>
    </lineage>
</organism>
<evidence type="ECO:0000313" key="2">
    <source>
        <dbReference type="EMBL" id="TLD79587.1"/>
    </source>
</evidence>
<comment type="caution">
    <text evidence="2">The sequence shown here is derived from an EMBL/GenBank/DDBJ whole genome shotgun (WGS) entry which is preliminary data.</text>
</comment>
<protein>
    <recommendedName>
        <fullName evidence="1">DUF7814 domain-containing protein</fullName>
    </recommendedName>
</protein>
<evidence type="ECO:0000259" key="1">
    <source>
        <dbReference type="Pfam" id="PF25120"/>
    </source>
</evidence>